<evidence type="ECO:0000256" key="1">
    <source>
        <dbReference type="SAM" id="MobiDB-lite"/>
    </source>
</evidence>
<dbReference type="Proteomes" id="UP000053240">
    <property type="component" value="Unassembled WGS sequence"/>
</dbReference>
<dbReference type="PANTHER" id="PTHR24258">
    <property type="entry name" value="SERINE PROTEASE-RELATED"/>
    <property type="match status" value="1"/>
</dbReference>
<gene>
    <name evidence="3" type="ORF">RR48_00880</name>
</gene>
<accession>A0A0N1IDP7</accession>
<dbReference type="PANTHER" id="PTHR24258:SF129">
    <property type="entry name" value="LP15124P-RELATED"/>
    <property type="match status" value="1"/>
</dbReference>
<proteinExistence type="predicted"/>
<evidence type="ECO:0000313" key="4">
    <source>
        <dbReference type="Proteomes" id="UP000053240"/>
    </source>
</evidence>
<organism evidence="3 4">
    <name type="scientific">Papilio machaon</name>
    <name type="common">Old World swallowtail butterfly</name>
    <dbReference type="NCBI Taxonomy" id="76193"/>
    <lineage>
        <taxon>Eukaryota</taxon>
        <taxon>Metazoa</taxon>
        <taxon>Ecdysozoa</taxon>
        <taxon>Arthropoda</taxon>
        <taxon>Hexapoda</taxon>
        <taxon>Insecta</taxon>
        <taxon>Pterygota</taxon>
        <taxon>Neoptera</taxon>
        <taxon>Endopterygota</taxon>
        <taxon>Lepidoptera</taxon>
        <taxon>Glossata</taxon>
        <taxon>Ditrysia</taxon>
        <taxon>Papilionoidea</taxon>
        <taxon>Papilionidae</taxon>
        <taxon>Papilioninae</taxon>
        <taxon>Papilio</taxon>
    </lineage>
</organism>
<feature type="region of interest" description="Disordered" evidence="1">
    <location>
        <begin position="39"/>
        <end position="65"/>
    </location>
</feature>
<dbReference type="Pfam" id="PF00089">
    <property type="entry name" value="Trypsin"/>
    <property type="match status" value="1"/>
</dbReference>
<dbReference type="EMBL" id="KQ461088">
    <property type="protein sequence ID" value="KPJ09479.1"/>
    <property type="molecule type" value="Genomic_DNA"/>
</dbReference>
<name>A0A0N1IDP7_PAPMA</name>
<reference evidence="3 4" key="1">
    <citation type="journal article" date="2015" name="Nat. Commun.">
        <title>Outbred genome sequencing and CRISPR/Cas9 gene editing in butterflies.</title>
        <authorList>
            <person name="Li X."/>
            <person name="Fan D."/>
            <person name="Zhang W."/>
            <person name="Liu G."/>
            <person name="Zhang L."/>
            <person name="Zhao L."/>
            <person name="Fang X."/>
            <person name="Chen L."/>
            <person name="Dong Y."/>
            <person name="Chen Y."/>
            <person name="Ding Y."/>
            <person name="Zhao R."/>
            <person name="Feng M."/>
            <person name="Zhu Y."/>
            <person name="Feng Y."/>
            <person name="Jiang X."/>
            <person name="Zhu D."/>
            <person name="Xiang H."/>
            <person name="Feng X."/>
            <person name="Li S."/>
            <person name="Wang J."/>
            <person name="Zhang G."/>
            <person name="Kronforst M.R."/>
            <person name="Wang W."/>
        </authorList>
    </citation>
    <scope>NUCLEOTIDE SEQUENCE [LARGE SCALE GENOMIC DNA]</scope>
    <source>
        <strain evidence="3">Ya'a_city_454_Pm</strain>
        <tissue evidence="3">Whole body</tissue>
    </source>
</reference>
<dbReference type="InParanoid" id="A0A0N1IDP7"/>
<dbReference type="GO" id="GO:0006508">
    <property type="term" value="P:proteolysis"/>
    <property type="evidence" value="ECO:0007669"/>
    <property type="project" value="InterPro"/>
</dbReference>
<evidence type="ECO:0000313" key="3">
    <source>
        <dbReference type="EMBL" id="KPJ09479.1"/>
    </source>
</evidence>
<protein>
    <recommendedName>
        <fullName evidence="2">Peptidase S1 domain-containing protein</fullName>
    </recommendedName>
</protein>
<dbReference type="GO" id="GO:0004252">
    <property type="term" value="F:serine-type endopeptidase activity"/>
    <property type="evidence" value="ECO:0007669"/>
    <property type="project" value="InterPro"/>
</dbReference>
<feature type="domain" description="Peptidase S1" evidence="2">
    <location>
        <begin position="85"/>
        <end position="166"/>
    </location>
</feature>
<dbReference type="AlphaFoldDB" id="A0A0N1IDP7"/>
<dbReference type="InterPro" id="IPR001254">
    <property type="entry name" value="Trypsin_dom"/>
</dbReference>
<keyword evidence="4" id="KW-1185">Reference proteome</keyword>
<dbReference type="STRING" id="76193.A0A0N1IDP7"/>
<dbReference type="InterPro" id="IPR043504">
    <property type="entry name" value="Peptidase_S1_PA_chymotrypsin"/>
</dbReference>
<dbReference type="InterPro" id="IPR009003">
    <property type="entry name" value="Peptidase_S1_PA"/>
</dbReference>
<dbReference type="Gene3D" id="2.40.10.10">
    <property type="entry name" value="Trypsin-like serine proteases"/>
    <property type="match status" value="1"/>
</dbReference>
<evidence type="ECO:0000259" key="2">
    <source>
        <dbReference type="Pfam" id="PF00089"/>
    </source>
</evidence>
<sequence length="197" mass="21433">MLFYFLLLGSTLAYPQVTIKPDVLIDVFGTPPTTKKVPGLEDESVERCCKDPKPPQPPPVPDSKNLRGCGYRNRNGIDFSITGGSGAEAQFGEFPWVVALLDAVNGRYAGVGVLIHPQVVVTGAHIAYKFQPGALKIRAGEWDTQTNKERLPSQERMVQDMFIHPGDCGDIETCSGESNSVSLGDGNFDSEMSNKLF</sequence>
<dbReference type="SUPFAM" id="SSF50494">
    <property type="entry name" value="Trypsin-like serine proteases"/>
    <property type="match status" value="1"/>
</dbReference>